<dbReference type="InterPro" id="IPR012337">
    <property type="entry name" value="RNaseH-like_sf"/>
</dbReference>
<dbReference type="EC" id="2.7.7.7" evidence="3"/>
<comment type="function">
    <text evidence="1">Replicates the viral genome, host DNA polymerases cannot substitute for the viral enzyme in this process.</text>
</comment>
<comment type="catalytic activity">
    <reaction evidence="9">
        <text>DNA(n) + a 2'-deoxyribonucleoside 5'-triphosphate = DNA(n+1) + diphosphate</text>
        <dbReference type="Rhea" id="RHEA:22508"/>
        <dbReference type="Rhea" id="RHEA-COMP:17339"/>
        <dbReference type="Rhea" id="RHEA-COMP:17340"/>
        <dbReference type="ChEBI" id="CHEBI:33019"/>
        <dbReference type="ChEBI" id="CHEBI:61560"/>
        <dbReference type="ChEBI" id="CHEBI:173112"/>
        <dbReference type="EC" id="2.7.7.7"/>
    </reaction>
</comment>
<evidence type="ECO:0000256" key="4">
    <source>
        <dbReference type="ARBA" id="ARBA00022679"/>
    </source>
</evidence>
<keyword evidence="13" id="KW-1185">Reference proteome</keyword>
<feature type="domain" description="DNA-directed DNA polymerase family B exonuclease" evidence="11">
    <location>
        <begin position="209"/>
        <end position="400"/>
    </location>
</feature>
<evidence type="ECO:0000256" key="9">
    <source>
        <dbReference type="ARBA" id="ARBA00049244"/>
    </source>
</evidence>
<evidence type="ECO:0000256" key="2">
    <source>
        <dbReference type="ARBA" id="ARBA00005755"/>
    </source>
</evidence>
<dbReference type="GO" id="GO:0000166">
    <property type="term" value="F:nucleotide binding"/>
    <property type="evidence" value="ECO:0007669"/>
    <property type="project" value="InterPro"/>
</dbReference>
<dbReference type="PANTHER" id="PTHR10322">
    <property type="entry name" value="DNA POLYMERASE CATALYTIC SUBUNIT"/>
    <property type="match status" value="1"/>
</dbReference>
<keyword evidence="7" id="KW-0235">DNA replication</keyword>
<dbReference type="InterPro" id="IPR006133">
    <property type="entry name" value="DNA-dir_DNA_pol_B_exonuc"/>
</dbReference>
<dbReference type="InterPro" id="IPR006134">
    <property type="entry name" value="DNA-dir_DNA_pol_B_multi_dom"/>
</dbReference>
<reference evidence="12 13" key="3">
    <citation type="journal article" date="1997" name="J. Gen. Virol.">
        <title>Baculoviruses contain a gene for the large subunit of ribonucleotide reductase.</title>
        <authorList>
            <person name="van Strien E.A."/>
            <person name="Faktor O."/>
            <person name="Hu Z.H."/>
            <person name="Zuidema D."/>
            <person name="Goldbach R.W."/>
            <person name="Vlak J.M."/>
        </authorList>
    </citation>
    <scope>NUCLEOTIDE SEQUENCE [LARGE SCALE GENOMIC DNA]</scope>
</reference>
<dbReference type="Gene3D" id="1.10.287.690">
    <property type="entry name" value="Helix hairpin bin"/>
    <property type="match status" value="1"/>
</dbReference>
<dbReference type="InterPro" id="IPR036397">
    <property type="entry name" value="RNaseH_sf"/>
</dbReference>
<keyword evidence="5" id="KW-0548">Nucleotidyltransferase</keyword>
<reference evidence="12 13" key="2">
    <citation type="journal article" date="1993" name="J. Gen. Virol.">
        <title>Nucleotide sequence and transcriptional analysis of the p10 gene of Spodoptera exigua nuclear polyhedrosis virus.</title>
        <authorList>
            <person name="Zuidema D."/>
            <person name="van Oers M.M."/>
            <person name="van Strien E.A."/>
            <person name="Caballero P.C."/>
            <person name="Klok E.J."/>
            <person name="Goldbach R.W."/>
            <person name="Vlak J.M."/>
        </authorList>
    </citation>
    <scope>NUCLEOTIDE SEQUENCE [LARGE SCALE GENOMIC DNA]</scope>
</reference>
<organism evidence="12 13">
    <name type="scientific">Spodoptera exigua nuclear polyhedrosis virus (strain US)</name>
    <name type="common">SeMNPV</name>
    <dbReference type="NCBI Taxonomy" id="31506"/>
    <lineage>
        <taxon>Viruses</taxon>
        <taxon>Viruses incertae sedis</taxon>
        <taxon>Naldaviricetes</taxon>
        <taxon>Lefavirales</taxon>
        <taxon>Baculoviridae</taxon>
        <taxon>Alphabaculovirus</taxon>
        <taxon>Spodoptera exigua multiple nucleopolyhedrovirus</taxon>
    </lineage>
</organism>
<reference evidence="12 13" key="5">
    <citation type="journal article" date="1998" name="J. Gen. Virol.">
        <title>Specificity of multiple homologous genomic regions in Spodoptera exigua nucleopolyhedrovirus DNA replication.</title>
        <authorList>
            <person name="Broer R."/>
            <person name="Heldens J.G."/>
            <person name="van Strien E.A."/>
            <person name="Zuidema D."/>
            <person name="Vlak J.M."/>
        </authorList>
    </citation>
    <scope>NUCLEOTIDE SEQUENCE [LARGE SCALE GENOMIC DNA]</scope>
</reference>
<dbReference type="SUPFAM" id="SSF56672">
    <property type="entry name" value="DNA/RNA polymerases"/>
    <property type="match status" value="1"/>
</dbReference>
<evidence type="ECO:0000256" key="8">
    <source>
        <dbReference type="ARBA" id="ARBA00023125"/>
    </source>
</evidence>
<dbReference type="Pfam" id="PF03104">
    <property type="entry name" value="DNA_pol_B_exo1"/>
    <property type="match status" value="1"/>
</dbReference>
<dbReference type="SMART" id="SM00486">
    <property type="entry name" value="POLBc"/>
    <property type="match status" value="1"/>
</dbReference>
<evidence type="ECO:0000256" key="1">
    <source>
        <dbReference type="ARBA" id="ARBA00002701"/>
    </source>
</evidence>
<dbReference type="InterPro" id="IPR043502">
    <property type="entry name" value="DNA/RNA_pol_sf"/>
</dbReference>
<dbReference type="InterPro" id="IPR006172">
    <property type="entry name" value="DNA-dir_DNA_pol_B"/>
</dbReference>
<dbReference type="InterPro" id="IPR023211">
    <property type="entry name" value="DNA_pol_palm_dom_sf"/>
</dbReference>
<evidence type="ECO:0000313" key="12">
    <source>
        <dbReference type="EMBL" id="AAF33622.1"/>
    </source>
</evidence>
<dbReference type="GO" id="GO:0006261">
    <property type="term" value="P:DNA-templated DNA replication"/>
    <property type="evidence" value="ECO:0007669"/>
    <property type="project" value="TreeGrafter"/>
</dbReference>
<protein>
    <recommendedName>
        <fullName evidence="3">DNA-directed DNA polymerase</fullName>
        <ecNumber evidence="3">2.7.7.7</ecNumber>
    </recommendedName>
</protein>
<name>Q9J844_NPVSE</name>
<dbReference type="GO" id="GO:0039693">
    <property type="term" value="P:viral DNA genome replication"/>
    <property type="evidence" value="ECO:0007669"/>
    <property type="project" value="UniProtKB-KW"/>
</dbReference>
<dbReference type="Proteomes" id="UP000203151">
    <property type="component" value="Segment"/>
</dbReference>
<evidence type="ECO:0000256" key="7">
    <source>
        <dbReference type="ARBA" id="ARBA00023109"/>
    </source>
</evidence>
<dbReference type="KEGG" id="vg:2715854"/>
<evidence type="ECO:0000259" key="11">
    <source>
        <dbReference type="Pfam" id="PF03104"/>
    </source>
</evidence>
<evidence type="ECO:0000259" key="10">
    <source>
        <dbReference type="Pfam" id="PF00136"/>
    </source>
</evidence>
<dbReference type="InterPro" id="IPR050240">
    <property type="entry name" value="DNA_pol_type-B"/>
</dbReference>
<keyword evidence="8" id="KW-0238">DNA-binding</keyword>
<keyword evidence="4" id="KW-0808">Transferase</keyword>
<evidence type="ECO:0000256" key="6">
    <source>
        <dbReference type="ARBA" id="ARBA00022932"/>
    </source>
</evidence>
<dbReference type="Pfam" id="PF00136">
    <property type="entry name" value="DNA_pol_B"/>
    <property type="match status" value="1"/>
</dbReference>
<dbReference type="RefSeq" id="NP_037853.1">
    <property type="nucleotide sequence ID" value="NC_002169.1"/>
</dbReference>
<keyword evidence="6" id="KW-0239">DNA-directed DNA polymerase</keyword>
<evidence type="ECO:0000313" key="13">
    <source>
        <dbReference type="Proteomes" id="UP000203151"/>
    </source>
</evidence>
<dbReference type="Gene3D" id="3.30.420.10">
    <property type="entry name" value="Ribonuclease H-like superfamily/Ribonuclease H"/>
    <property type="match status" value="1"/>
</dbReference>
<dbReference type="Gene3D" id="3.90.1600.10">
    <property type="entry name" value="Palm domain of DNA polymerase"/>
    <property type="match status" value="1"/>
</dbReference>
<keyword evidence="7" id="KW-1194">Viral DNA replication</keyword>
<dbReference type="EMBL" id="AF169823">
    <property type="protein sequence ID" value="AAF33622.1"/>
    <property type="molecule type" value="Genomic_DNA"/>
</dbReference>
<evidence type="ECO:0000256" key="3">
    <source>
        <dbReference type="ARBA" id="ARBA00012417"/>
    </source>
</evidence>
<dbReference type="GO" id="GO:0003887">
    <property type="term" value="F:DNA-directed DNA polymerase activity"/>
    <property type="evidence" value="ECO:0007669"/>
    <property type="project" value="UniProtKB-KW"/>
</dbReference>
<dbReference type="SUPFAM" id="SSF53098">
    <property type="entry name" value="Ribonuclease H-like"/>
    <property type="match status" value="1"/>
</dbReference>
<feature type="domain" description="DNA-directed DNA polymerase family B multifunctional" evidence="10">
    <location>
        <begin position="561"/>
        <end position="873"/>
    </location>
</feature>
<comment type="similarity">
    <text evidence="2">Belongs to the DNA polymerase type-B family.</text>
</comment>
<organismHost>
    <name type="scientific">Lepidoptera</name>
    <name type="common">moths &amp; butterflies</name>
    <dbReference type="NCBI Taxonomy" id="7088"/>
</organismHost>
<sequence>MTSSSSSSSEMETTTFALLDWDTMQRKVKNFGTRRGLTTIGADDVFRITRMIYKDNYLIVFFTGYLNNNNNNSSSNGTELYQFYMETKCDLYSYRKCFGTHANTTCYNKCISYKTMVMPGLRGVRSERINIIKYKREPMNAHYNKFCLDSFLNDINRVHTQTNLKEGQYVRFKSAQKCLDNRLQCGFSNFDAAQSMFEIVDPDSLSCEIVPVMACYDIETYSNGQQFSNADIDPIISIAVVVKRNGKFLKLCLYHMKPGIVDDMTEFVGNKKADIYACRFDTELEMIAAFFKLMPLINMDCILDYNGDKFDMPFIIDRVTRVDWPKEMVRRCGFSRPLDLIRIQRYDLEAVDIRTKALFDKFQNKLNTHFLVYYTHVDLYQFLSTDSEQNDVENFQLNTVAQHYLNDTKVDLPITTMLKLYESKEMRRILEYNVQDCVLPIEIFLKIEVMDFMYTQCALLYLSTDDLLSNISHKVNVVFFYNAINNTRFDETTKRQVPDPYFFNKYDLSITSGRKRTFDERNNNDGDGVVVDSQVVDLTQLKRKPISVADIPCDAVKLCHQKQKCVYTGGKVLSPNPGFKKWVVTLDFNSLYLSIMMQEGICLSNVFVAEDGFVYLIKNREAINPKLLKTLLDLRTMYKKKRDNFDVNSFLYNVYDKTQNAVKRIANSIYGYFGIFFKPLANYITKIGREKLMEAIEKIEATSDDEDILKRFNLSTVRFKVIYGDTDSSFIQVLFDENEIQGDNVENVIRDIINEHVLKKLNAGWVGYKMALENVMSSLILLKKKKYCYLNSENRLKYKGWLIKKDMPIFMRKTFRAVVDSYLMGHSVACGLKTLEDMMTQHYLNFGVDNNYSNYCFSMSYNENPTGKKTKKTAIALSSSPPRKRPITIAKHCRELLSNSGTDFLPGNGDRIPYLLVDVQGSITQKSFPLKLFGPNNRVSWLKHVGIMCTFFNELIQIFGDRKEFEYYFQNICRVYMQNQLFDVKYPVLKTVNHIKKSKKKCVAEQDLCNDDEDNDNDDDGGDDDAVVVNHTHQFALYKSKRAAPVDSAVLCKSACPKCNRIC</sequence>
<reference evidence="12 13" key="7">
    <citation type="journal article" date="1999" name="Virus Res.">
        <title>Identification, sequence analysis and phylogeny of the lef-2 gene of Helicoverpa armigera single-nucleocapsid baculovirus.</title>
        <authorList>
            <person name="Chen X."/>
            <person name="IJkel W.F."/>
            <person name="Dominy C."/>
            <person name="de Andrade Zanotto P.M."/>
            <person name="Hashimoto Y."/>
            <person name="Faktor O."/>
            <person name="Hayakawa T."/>
            <person name="Wang C."/>
            <person name="Prekumar A."/>
            <person name="Mathavan S."/>
            <person name="Krell P.J."/>
            <person name="Hu Z."/>
            <person name="Vlak J.M."/>
        </authorList>
    </citation>
    <scope>NUCLEOTIDE SEQUENCE [LARGE SCALE GENOMIC DNA]</scope>
</reference>
<dbReference type="PRINTS" id="PR00106">
    <property type="entry name" value="DNAPOLB"/>
</dbReference>
<dbReference type="GeneID" id="2715854"/>
<reference evidence="12 13" key="1">
    <citation type="journal article" date="1992" name="J. Gen. Virol.">
        <title>Nucleotide sequence and transcriptional analysis of the polyhedrin gene of Spodoptera exigua nuclear polyhedrosis virus.</title>
        <authorList>
            <person name="van Strien E.A."/>
            <person name="Zuidema D."/>
            <person name="Goldbach R.W."/>
            <person name="Vlak J.M."/>
        </authorList>
    </citation>
    <scope>NUCLEOTIDE SEQUENCE [LARGE SCALE GENOMIC DNA]</scope>
</reference>
<proteinExistence type="inferred from homology"/>
<dbReference type="OrthoDB" id="165at10239"/>
<dbReference type="PANTHER" id="PTHR10322:SF23">
    <property type="entry name" value="DNA POLYMERASE DELTA CATALYTIC SUBUNIT"/>
    <property type="match status" value="1"/>
</dbReference>
<evidence type="ECO:0000256" key="5">
    <source>
        <dbReference type="ARBA" id="ARBA00022695"/>
    </source>
</evidence>
<dbReference type="GO" id="GO:0003677">
    <property type="term" value="F:DNA binding"/>
    <property type="evidence" value="ECO:0007669"/>
    <property type="project" value="UniProtKB-KW"/>
</dbReference>
<reference evidence="12 13" key="6">
    <citation type="journal article" date="1999" name="J. Gen. Virol.">
        <title>Sequence and organization of the Spodoptera exigua multicapsid nucleopolyhedrovirus genome.</title>
        <authorList>
            <person name="IJkel W.F."/>
            <person name="van Strien E.A."/>
            <person name="Heldens J.G."/>
            <person name="Broer R."/>
            <person name="Zuidema D."/>
            <person name="Goldbach R.W."/>
            <person name="Vlak J.M."/>
        </authorList>
    </citation>
    <scope>NUCLEOTIDE SEQUENCE [LARGE SCALE GENOMIC DNA]</scope>
</reference>
<reference evidence="12 13" key="4">
    <citation type="journal article" date="1997" name="J. Gen. Virol.">
        <title>Characterization of a putative Spodoptera exigua multicapsid nucleopolyhedrovirus helicase gene.</title>
        <authorList>
            <person name="Heldens J.G."/>
            <person name="Liu Y."/>
            <person name="Zuidema D."/>
            <person name="Goldbach R.W."/>
            <person name="Vlak J.M."/>
        </authorList>
    </citation>
    <scope>NUCLEOTIDE SEQUENCE [LARGE SCALE GENOMIC DNA]</scope>
</reference>
<accession>Q9J844</accession>